<accession>A0A3T4X4X7</accession>
<comment type="caution">
    <text evidence="1">The sequence shown here is derived from an EMBL/GenBank/DDBJ whole genome shotgun (WGS) entry which is preliminary data.</text>
</comment>
<dbReference type="AlphaFoldDB" id="A0A3T4X4X7"/>
<gene>
    <name evidence="1" type="ORF">FPI65_08785</name>
</gene>
<evidence type="ECO:0000313" key="1">
    <source>
        <dbReference type="EMBL" id="NDR91377.1"/>
    </source>
</evidence>
<evidence type="ECO:0000313" key="2">
    <source>
        <dbReference type="Proteomes" id="UP000471490"/>
    </source>
</evidence>
<organism evidence="1 2">
    <name type="scientific">Escherichia coli</name>
    <dbReference type="NCBI Taxonomy" id="562"/>
    <lineage>
        <taxon>Bacteria</taxon>
        <taxon>Pseudomonadati</taxon>
        <taxon>Pseudomonadota</taxon>
        <taxon>Gammaproteobacteria</taxon>
        <taxon>Enterobacterales</taxon>
        <taxon>Enterobacteriaceae</taxon>
        <taxon>Escherichia</taxon>
    </lineage>
</organism>
<sequence length="319" mass="36988">MGFRKTIITSVGLIFISFSFVAKCSQLKNLNNYSVMLCGKVSNNILDDIGGYKERNILMLRAIKKIIIMTIVNIIFFYSFQSTADEMVLIKKYGFGLERDIKGRPLIYPIENYDECKKKCNHMNYIADVNAQLAMSKKNNRIFANITFTNNSSTTYFFSKYYLPMKVKDGKGDEYDAICKKPFRINSGNITLDYLGGSCPFEINTNPERWNTIKPGRSFLLSITLNDMYAFIPGDNYYFIKSSGYKFVNDKWFTLKSINNIFLYFLNLKINCADDFFDINNFTTCNNLLLDEKNTFLLISYGQLRMKKILFTSPLMKFL</sequence>
<protein>
    <submittedName>
        <fullName evidence="1">Uncharacterized protein</fullName>
    </submittedName>
</protein>
<proteinExistence type="predicted"/>
<dbReference type="EMBL" id="VLTB01000145">
    <property type="protein sequence ID" value="NDR91377.1"/>
    <property type="molecule type" value="Genomic_DNA"/>
</dbReference>
<dbReference type="Gene3D" id="2.60.40.2970">
    <property type="match status" value="1"/>
</dbReference>
<dbReference type="Proteomes" id="UP000471490">
    <property type="component" value="Unassembled WGS sequence"/>
</dbReference>
<name>A0A3T4X4X7_ECOLX</name>
<reference evidence="1 2" key="1">
    <citation type="journal article" date="2020" name="Int. J. Nanomedicine">
        <title>Consequences Of Long-Term Bacteria's Exposure To Silver Nanoformulations With Different PhysicoChemical Properties.</title>
        <authorList>
            <person name="Kedziora A."/>
            <person name="Wernecki M."/>
            <person name="Korzekwa K."/>
            <person name="Speruda M."/>
            <person name="Gerasymchuk Y."/>
            <person name="Lukowiak A."/>
            <person name="Bugla-Ploskonska G."/>
        </authorList>
    </citation>
    <scope>NUCLEOTIDE SEQUENCE [LARGE SCALE GENOMIC DNA]</scope>
    <source>
        <strain evidence="1 2">ATCC 11230</strain>
    </source>
</reference>